<dbReference type="GO" id="GO:0006635">
    <property type="term" value="P:fatty acid beta-oxidation"/>
    <property type="evidence" value="ECO:0007669"/>
    <property type="project" value="TreeGrafter"/>
</dbReference>
<evidence type="ECO:0000256" key="2">
    <source>
        <dbReference type="ARBA" id="ARBA00023239"/>
    </source>
</evidence>
<organism evidence="4 5">
    <name type="scientific">Aliishimia ponticola</name>
    <dbReference type="NCBI Taxonomy" id="2499833"/>
    <lineage>
        <taxon>Bacteria</taxon>
        <taxon>Pseudomonadati</taxon>
        <taxon>Pseudomonadota</taxon>
        <taxon>Alphaproteobacteria</taxon>
        <taxon>Rhodobacterales</taxon>
        <taxon>Paracoccaceae</taxon>
        <taxon>Aliishimia</taxon>
    </lineage>
</organism>
<dbReference type="FunFam" id="3.90.226.10:FF:000009">
    <property type="entry name" value="Carnitinyl-CoA dehydratase"/>
    <property type="match status" value="1"/>
</dbReference>
<comment type="similarity">
    <text evidence="1 3">Belongs to the enoyl-CoA hydratase/isomerase family.</text>
</comment>
<dbReference type="Gene3D" id="3.90.226.10">
    <property type="entry name" value="2-enoyl-CoA Hydratase, Chain A, domain 1"/>
    <property type="match status" value="1"/>
</dbReference>
<dbReference type="CDD" id="cd06558">
    <property type="entry name" value="crotonase-like"/>
    <property type="match status" value="1"/>
</dbReference>
<dbReference type="Proteomes" id="UP000306602">
    <property type="component" value="Unassembled WGS sequence"/>
</dbReference>
<comment type="caution">
    <text evidence="4">The sequence shown here is derived from an EMBL/GenBank/DDBJ whole genome shotgun (WGS) entry which is preliminary data.</text>
</comment>
<dbReference type="GO" id="GO:0004300">
    <property type="term" value="F:enoyl-CoA hydratase activity"/>
    <property type="evidence" value="ECO:0007669"/>
    <property type="project" value="UniProtKB-EC"/>
</dbReference>
<dbReference type="Gene3D" id="1.10.12.10">
    <property type="entry name" value="Lyase 2-enoyl-coa Hydratase, Chain A, domain 2"/>
    <property type="match status" value="1"/>
</dbReference>
<dbReference type="EC" id="4.2.1.17" evidence="4"/>
<accession>A0A4S4NCW9</accession>
<protein>
    <submittedName>
        <fullName evidence="4">Enoyl-CoA hydratase</fullName>
        <ecNumber evidence="4">4.2.1.17</ecNumber>
    </submittedName>
</protein>
<dbReference type="OrthoDB" id="5730382at2"/>
<keyword evidence="2 4" id="KW-0456">Lyase</keyword>
<proteinExistence type="inferred from homology"/>
<sequence length="274" mass="29557">MSDAKTTDTQDIWNRDFEYISVKRDGHILEVTINRADRYNALHGGAHRELHEVFNGYDQDRDLWVAIITGAGDKAFCSGNDLKATSEGQDIEPASSGFGGITQRWGREKPIIAAVNGVAMGGGCEIVLASDIAVADAQAKFALPEVKVGLFAAAGGVQRLSRQIGRKAAMELILTGRAITAERACELGIINRVAGEGETAMDVAREIAKEITLVSPTAVRASKRVLNTLEEKIERLPEAFEGNMAEFDVVLQSNDGKEGVAAFVEKRAPNWTNS</sequence>
<reference evidence="4 5" key="1">
    <citation type="submission" date="2019-04" db="EMBL/GenBank/DDBJ databases">
        <title>Shimia ponticola sp. nov., isolated from seawater.</title>
        <authorList>
            <person name="Kim Y.-O."/>
            <person name="Yoon J.-H."/>
        </authorList>
    </citation>
    <scope>NUCLEOTIDE SEQUENCE [LARGE SCALE GENOMIC DNA]</scope>
    <source>
        <strain evidence="4 5">MYP11</strain>
    </source>
</reference>
<dbReference type="RefSeq" id="WP_136462901.1">
    <property type="nucleotide sequence ID" value="NZ_SRKY01000002.1"/>
</dbReference>
<dbReference type="AlphaFoldDB" id="A0A4S4NCW9"/>
<name>A0A4S4NCW9_9RHOB</name>
<gene>
    <name evidence="4" type="ORF">E4Z66_10320</name>
</gene>
<dbReference type="SUPFAM" id="SSF52096">
    <property type="entry name" value="ClpP/crotonase"/>
    <property type="match status" value="1"/>
</dbReference>
<dbReference type="PANTHER" id="PTHR11941:SF158">
    <property type="entry name" value="ENOYL-COA HYDRATASE (AFU_ORTHOLOGUE AFUA_2G10650)"/>
    <property type="match status" value="1"/>
</dbReference>
<dbReference type="EMBL" id="SRKY01000002">
    <property type="protein sequence ID" value="THH37304.1"/>
    <property type="molecule type" value="Genomic_DNA"/>
</dbReference>
<dbReference type="InterPro" id="IPR029045">
    <property type="entry name" value="ClpP/crotonase-like_dom_sf"/>
</dbReference>
<dbReference type="PANTHER" id="PTHR11941">
    <property type="entry name" value="ENOYL-COA HYDRATASE-RELATED"/>
    <property type="match status" value="1"/>
</dbReference>
<dbReference type="InterPro" id="IPR018376">
    <property type="entry name" value="Enoyl-CoA_hyd/isom_CS"/>
</dbReference>
<dbReference type="InterPro" id="IPR014748">
    <property type="entry name" value="Enoyl-CoA_hydra_C"/>
</dbReference>
<dbReference type="Pfam" id="PF00378">
    <property type="entry name" value="ECH_1"/>
    <property type="match status" value="1"/>
</dbReference>
<dbReference type="InterPro" id="IPR001753">
    <property type="entry name" value="Enoyl-CoA_hydra/iso"/>
</dbReference>
<evidence type="ECO:0000313" key="4">
    <source>
        <dbReference type="EMBL" id="THH37304.1"/>
    </source>
</evidence>
<evidence type="ECO:0000313" key="5">
    <source>
        <dbReference type="Proteomes" id="UP000306602"/>
    </source>
</evidence>
<evidence type="ECO:0000256" key="1">
    <source>
        <dbReference type="ARBA" id="ARBA00005254"/>
    </source>
</evidence>
<dbReference type="PROSITE" id="PS00166">
    <property type="entry name" value="ENOYL_COA_HYDRATASE"/>
    <property type="match status" value="1"/>
</dbReference>
<evidence type="ECO:0000256" key="3">
    <source>
        <dbReference type="RuleBase" id="RU003707"/>
    </source>
</evidence>
<keyword evidence="5" id="KW-1185">Reference proteome</keyword>